<reference evidence="2" key="1">
    <citation type="submission" date="2010-02" db="EMBL/GenBank/DDBJ databases">
        <title>Sequencing and annotation of the Blastocystis hominis genome.</title>
        <authorList>
            <person name="Wincker P."/>
        </authorList>
    </citation>
    <scope>NUCLEOTIDE SEQUENCE</scope>
    <source>
        <strain evidence="2">Singapore isolate B</strain>
    </source>
</reference>
<sequence>MSWIVSHSTNDKIYDGDVLLYQGAISGDKLNGEGRWYYKNRTVLYNGFFSSNLWNGFGCVYYPNGTLFYKGDWKKGKMDGLGTLYKPINLQYCNAEQRKYIWDNERRDHLSIAKSYKNNFCSFKSCVCLTIPR</sequence>
<dbReference type="EMBL" id="FN668639">
    <property type="protein sequence ID" value="CBK20654.2"/>
    <property type="molecule type" value="Genomic_DNA"/>
</dbReference>
<evidence type="ECO:0008006" key="4">
    <source>
        <dbReference type="Google" id="ProtNLM"/>
    </source>
</evidence>
<organism evidence="2">
    <name type="scientific">Blastocystis hominis</name>
    <dbReference type="NCBI Taxonomy" id="12968"/>
    <lineage>
        <taxon>Eukaryota</taxon>
        <taxon>Sar</taxon>
        <taxon>Stramenopiles</taxon>
        <taxon>Bigyra</taxon>
        <taxon>Opalozoa</taxon>
        <taxon>Opalinata</taxon>
        <taxon>Blastocystidae</taxon>
        <taxon>Blastocystis</taxon>
    </lineage>
</organism>
<dbReference type="Gene3D" id="2.20.110.10">
    <property type="entry name" value="Histone H3 K4-specific methyltransferase SET7/9 N-terminal domain"/>
    <property type="match status" value="1"/>
</dbReference>
<dbReference type="Pfam" id="PF02493">
    <property type="entry name" value="MORN"/>
    <property type="match status" value="3"/>
</dbReference>
<dbReference type="InterPro" id="IPR003409">
    <property type="entry name" value="MORN"/>
</dbReference>
<keyword evidence="1" id="KW-0677">Repeat</keyword>
<protein>
    <recommendedName>
        <fullName evidence="4">MORN repeat protein</fullName>
    </recommendedName>
</protein>
<proteinExistence type="predicted"/>
<dbReference type="Proteomes" id="UP000008312">
    <property type="component" value="Unassembled WGS sequence"/>
</dbReference>
<dbReference type="OrthoDB" id="270720at2759"/>
<gene>
    <name evidence="2" type="ORF">GSBLH_T00006159001</name>
</gene>
<keyword evidence="3" id="KW-1185">Reference proteome</keyword>
<dbReference type="SUPFAM" id="SSF82185">
    <property type="entry name" value="Histone H3 K4-specific methyltransferase SET7/9 N-terminal domain"/>
    <property type="match status" value="1"/>
</dbReference>
<dbReference type="InParanoid" id="D8LYJ9"/>
<evidence type="ECO:0000313" key="3">
    <source>
        <dbReference type="Proteomes" id="UP000008312"/>
    </source>
</evidence>
<dbReference type="AlphaFoldDB" id="D8LYJ9"/>
<dbReference type="PANTHER" id="PTHR43215">
    <property type="entry name" value="RADIAL SPOKE HEAD 1 HOMOLOG"/>
    <property type="match status" value="1"/>
</dbReference>
<dbReference type="PANTHER" id="PTHR43215:SF14">
    <property type="entry name" value="RADIAL SPOKE HEAD 1 HOMOLOG"/>
    <property type="match status" value="1"/>
</dbReference>
<dbReference type="GeneID" id="24922284"/>
<evidence type="ECO:0000256" key="1">
    <source>
        <dbReference type="ARBA" id="ARBA00022737"/>
    </source>
</evidence>
<dbReference type="RefSeq" id="XP_012894702.1">
    <property type="nucleotide sequence ID" value="XM_013039248.1"/>
</dbReference>
<evidence type="ECO:0000313" key="2">
    <source>
        <dbReference type="EMBL" id="CBK20654.2"/>
    </source>
</evidence>
<accession>D8LYJ9</accession>
<name>D8LYJ9_BLAHO</name>